<organism evidence="1 2">
    <name type="scientific">Actinomadura chibensis</name>
    <dbReference type="NCBI Taxonomy" id="392828"/>
    <lineage>
        <taxon>Bacteria</taxon>
        <taxon>Bacillati</taxon>
        <taxon>Actinomycetota</taxon>
        <taxon>Actinomycetes</taxon>
        <taxon>Streptosporangiales</taxon>
        <taxon>Thermomonosporaceae</taxon>
        <taxon>Actinomadura</taxon>
    </lineage>
</organism>
<name>A0A5D0NXI2_9ACTN</name>
<dbReference type="NCBIfam" id="TIGR03187">
    <property type="entry name" value="DGQHR"/>
    <property type="match status" value="1"/>
</dbReference>
<accession>A0A5D0NXI2</accession>
<keyword evidence="2" id="KW-1185">Reference proteome</keyword>
<protein>
    <submittedName>
        <fullName evidence="1">DNA sulfur modification protein DndB</fullName>
    </submittedName>
</protein>
<dbReference type="EMBL" id="VSFG01000001">
    <property type="protein sequence ID" value="TYB49197.1"/>
    <property type="molecule type" value="Genomic_DNA"/>
</dbReference>
<dbReference type="NCBIfam" id="TIGR03233">
    <property type="entry name" value="DNA_S_dndB"/>
    <property type="match status" value="1"/>
</dbReference>
<evidence type="ECO:0000313" key="1">
    <source>
        <dbReference type="EMBL" id="TYB49197.1"/>
    </source>
</evidence>
<dbReference type="InterPro" id="IPR017642">
    <property type="entry name" value="DNA_S_mod_DndB"/>
</dbReference>
<dbReference type="InterPro" id="IPR017601">
    <property type="entry name" value="DGQHR-contain_dom"/>
</dbReference>
<dbReference type="Pfam" id="PF14072">
    <property type="entry name" value="DndB"/>
    <property type="match status" value="1"/>
</dbReference>
<gene>
    <name evidence="1" type="primary">dndB</name>
    <name evidence="1" type="ORF">FXF69_08760</name>
</gene>
<proteinExistence type="predicted"/>
<dbReference type="AlphaFoldDB" id="A0A5D0NXI2"/>
<dbReference type="Proteomes" id="UP000323380">
    <property type="component" value="Unassembled WGS sequence"/>
</dbReference>
<sequence>MSKPRRTYGIVTPVGSHATSPSTDGPTAGFEYVFPAIRGVQAQREYYVSMCPLRLIPKIFLFDEDELAPEVRAQRILNKARIPALAAYIVDNPSDYVFSALTASVDGNMRFVGIANEGPGMRIGQLHIPMAARFLINDGQHRRAAIEAALSDNPDLGDETIAVVFFHDAGLARCQQMFADLNRHAVRPARSIGVLYDHRDERAKLARLLALKSPVFRNFVEMENSTLSARSRKLFTLSALYYATSSLIKGVKIDTQDDAAELTMAFWSTVDELIPEWRLVRQRKMTAAEVRKHYLHSHGVALHAIGRLGNALLHESDDPKSWRPRLAPLKNVDWSRLNSAWEGRAIVGGRVSKAHSNVVLTVNYLKTQLGLRLGPEEANVEATYLRGER</sequence>
<comment type="caution">
    <text evidence="1">The sequence shown here is derived from an EMBL/GenBank/DDBJ whole genome shotgun (WGS) entry which is preliminary data.</text>
</comment>
<dbReference type="CDD" id="cd16412">
    <property type="entry name" value="dndB"/>
    <property type="match status" value="1"/>
</dbReference>
<evidence type="ECO:0000313" key="2">
    <source>
        <dbReference type="Proteomes" id="UP000323380"/>
    </source>
</evidence>
<reference evidence="1 2" key="1">
    <citation type="submission" date="2019-08" db="EMBL/GenBank/DDBJ databases">
        <title>Actinomadura sp. nov. CYP1-5 isolated from mountain soil.</title>
        <authorList>
            <person name="Songsumanus A."/>
            <person name="Kuncharoen N."/>
            <person name="Kudo T."/>
            <person name="Yuki M."/>
            <person name="Igarashi Y."/>
            <person name="Tanasupawat S."/>
        </authorList>
    </citation>
    <scope>NUCLEOTIDE SEQUENCE [LARGE SCALE GENOMIC DNA]</scope>
    <source>
        <strain evidence="1 2">JCM 14158</strain>
    </source>
</reference>
<dbReference type="STRING" id="1220554.GCA_001552135_04357"/>